<accession>A0A0X8GZM3</accession>
<name>A0A0X8GZM3_9FIRM</name>
<evidence type="ECO:0000256" key="1">
    <source>
        <dbReference type="SAM" id="Phobius"/>
    </source>
</evidence>
<dbReference type="Proteomes" id="UP000063781">
    <property type="component" value="Chromosome"/>
</dbReference>
<dbReference type="KEGG" id="erl:AOC36_04980"/>
<dbReference type="STRING" id="1514105.AOC36_04980"/>
<sequence>MNFHLRNQKGSILLYTLILMISVCGYLHFELKRYASYIQGQHHKRIVIEHLELEFEIANILNSLDKEFESETFYYQNTTIFIEKTDEIYTVYVSGTSEFSAKYGIISDDSLKWRQIE</sequence>
<keyword evidence="1" id="KW-1133">Transmembrane helix</keyword>
<reference evidence="2 3" key="1">
    <citation type="submission" date="2015-10" db="EMBL/GenBank/DDBJ databases">
        <title>Erysipelothrix larvae sp. LV19 isolated from the larval gut of the rhinoceros beetle, Trypoxylus dichotomus.</title>
        <authorList>
            <person name="Lim S."/>
            <person name="Kim B.-C."/>
        </authorList>
    </citation>
    <scope>NUCLEOTIDE SEQUENCE [LARGE SCALE GENOMIC DNA]</scope>
    <source>
        <strain evidence="2 3">LV19</strain>
    </source>
</reference>
<evidence type="ECO:0000313" key="3">
    <source>
        <dbReference type="Proteomes" id="UP000063781"/>
    </source>
</evidence>
<gene>
    <name evidence="2" type="ORF">AOC36_04980</name>
</gene>
<dbReference type="AlphaFoldDB" id="A0A0X8GZM3"/>
<keyword evidence="1" id="KW-0472">Membrane</keyword>
<keyword evidence="1" id="KW-0812">Transmembrane</keyword>
<keyword evidence="3" id="KW-1185">Reference proteome</keyword>
<evidence type="ECO:0000313" key="2">
    <source>
        <dbReference type="EMBL" id="AMC93352.1"/>
    </source>
</evidence>
<protein>
    <submittedName>
        <fullName evidence="2">Uncharacterized protein</fullName>
    </submittedName>
</protein>
<dbReference type="RefSeq" id="WP_067632041.1">
    <property type="nucleotide sequence ID" value="NZ_CP013213.1"/>
</dbReference>
<dbReference type="EMBL" id="CP013213">
    <property type="protein sequence ID" value="AMC93352.1"/>
    <property type="molecule type" value="Genomic_DNA"/>
</dbReference>
<organism evidence="2 3">
    <name type="scientific">Erysipelothrix larvae</name>
    <dbReference type="NCBI Taxonomy" id="1514105"/>
    <lineage>
        <taxon>Bacteria</taxon>
        <taxon>Bacillati</taxon>
        <taxon>Bacillota</taxon>
        <taxon>Erysipelotrichia</taxon>
        <taxon>Erysipelotrichales</taxon>
        <taxon>Erysipelotrichaceae</taxon>
        <taxon>Erysipelothrix</taxon>
    </lineage>
</organism>
<proteinExistence type="predicted"/>
<feature type="transmembrane region" description="Helical" evidence="1">
    <location>
        <begin position="12"/>
        <end position="29"/>
    </location>
</feature>